<protein>
    <submittedName>
        <fullName evidence="2">Uncharacterized protein</fullName>
    </submittedName>
</protein>
<gene>
    <name evidence="2" type="ORF">ERS132525_00880</name>
</gene>
<reference evidence="2 3" key="1">
    <citation type="submission" date="2016-02" db="EMBL/GenBank/DDBJ databases">
        <authorList>
            <consortium name="Pathogen Informatics"/>
        </authorList>
    </citation>
    <scope>NUCLEOTIDE SEQUENCE [LARGE SCALE GENOMIC DNA]</scope>
    <source>
        <strain evidence="2 3">SS985</strain>
    </source>
</reference>
<sequence>MSVQKYSEQEIEEVLRQIKELVSLNKFIISTSENRVKNDEFADEFNLDKEKRKQLILKIGFVIFVTVFSLLMFIRIMTIILYLVPVFC</sequence>
<comment type="caution">
    <text evidence="2">The sequence shown here is derived from an EMBL/GenBank/DDBJ whole genome shotgun (WGS) entry which is preliminary data.</text>
</comment>
<dbReference type="Proteomes" id="UP000071601">
    <property type="component" value="Unassembled WGS sequence"/>
</dbReference>
<accession>A0AB33UDC9</accession>
<keyword evidence="1" id="KW-0472">Membrane</keyword>
<proteinExistence type="predicted"/>
<evidence type="ECO:0000313" key="2">
    <source>
        <dbReference type="EMBL" id="CYX43966.1"/>
    </source>
</evidence>
<evidence type="ECO:0000256" key="1">
    <source>
        <dbReference type="SAM" id="Phobius"/>
    </source>
</evidence>
<name>A0AB33UDC9_STRSU</name>
<feature type="transmembrane region" description="Helical" evidence="1">
    <location>
        <begin position="59"/>
        <end position="84"/>
    </location>
</feature>
<dbReference type="EMBL" id="FILR01000007">
    <property type="protein sequence ID" value="CYX43966.1"/>
    <property type="molecule type" value="Genomic_DNA"/>
</dbReference>
<dbReference type="AlphaFoldDB" id="A0AB33UDC9"/>
<evidence type="ECO:0000313" key="3">
    <source>
        <dbReference type="Proteomes" id="UP000071601"/>
    </source>
</evidence>
<organism evidence="2 3">
    <name type="scientific">Streptococcus suis</name>
    <dbReference type="NCBI Taxonomy" id="1307"/>
    <lineage>
        <taxon>Bacteria</taxon>
        <taxon>Bacillati</taxon>
        <taxon>Bacillota</taxon>
        <taxon>Bacilli</taxon>
        <taxon>Lactobacillales</taxon>
        <taxon>Streptococcaceae</taxon>
        <taxon>Streptococcus</taxon>
    </lineage>
</organism>
<keyword evidence="1" id="KW-0812">Transmembrane</keyword>
<keyword evidence="1" id="KW-1133">Transmembrane helix</keyword>